<dbReference type="CDD" id="cd22343">
    <property type="entry name" value="PDDEXK_lambda_exonuclease-like"/>
    <property type="match status" value="1"/>
</dbReference>
<dbReference type="EMBL" id="JBHSEL010000031">
    <property type="protein sequence ID" value="MFC4624201.1"/>
    <property type="molecule type" value="Genomic_DNA"/>
</dbReference>
<feature type="domain" description="YqaJ viral recombinase" evidence="1">
    <location>
        <begin position="10"/>
        <end position="151"/>
    </location>
</feature>
<keyword evidence="2" id="KW-0540">Nuclease</keyword>
<dbReference type="InterPro" id="IPR011335">
    <property type="entry name" value="Restrct_endonuc-II-like"/>
</dbReference>
<keyword evidence="2" id="KW-0269">Exonuclease</keyword>
<reference evidence="3" key="1">
    <citation type="journal article" date="2019" name="Int. J. Syst. Evol. Microbiol.">
        <title>The Global Catalogue of Microorganisms (GCM) 10K type strain sequencing project: providing services to taxonomists for standard genome sequencing and annotation.</title>
        <authorList>
            <consortium name="The Broad Institute Genomics Platform"/>
            <consortium name="The Broad Institute Genome Sequencing Center for Infectious Disease"/>
            <person name="Wu L."/>
            <person name="Ma J."/>
        </authorList>
    </citation>
    <scope>NUCLEOTIDE SEQUENCE [LARGE SCALE GENOMIC DNA]</scope>
    <source>
        <strain evidence="3">CGMCC 1.15731</strain>
    </source>
</reference>
<dbReference type="EC" id="3.1.11.3" evidence="2"/>
<keyword evidence="3" id="KW-1185">Reference proteome</keyword>
<organism evidence="2 3">
    <name type="scientific">Daeguia caeni</name>
    <dbReference type="NCBI Taxonomy" id="439612"/>
    <lineage>
        <taxon>Bacteria</taxon>
        <taxon>Pseudomonadati</taxon>
        <taxon>Pseudomonadota</taxon>
        <taxon>Alphaproteobacteria</taxon>
        <taxon>Hyphomicrobiales</taxon>
        <taxon>Brucellaceae</taxon>
        <taxon>Daeguia</taxon>
    </lineage>
</organism>
<name>A0ABV9H3Y5_9HYPH</name>
<dbReference type="PANTHER" id="PTHR46609">
    <property type="entry name" value="EXONUCLEASE, PHAGE-TYPE/RECB, C-TERMINAL DOMAIN-CONTAINING PROTEIN"/>
    <property type="match status" value="1"/>
</dbReference>
<dbReference type="InterPro" id="IPR019080">
    <property type="entry name" value="YqaJ_viral_recombinase"/>
</dbReference>
<proteinExistence type="predicted"/>
<evidence type="ECO:0000313" key="2">
    <source>
        <dbReference type="EMBL" id="MFC4624201.1"/>
    </source>
</evidence>
<protein>
    <submittedName>
        <fullName evidence="2">Lambda exonuclease family protein</fullName>
        <ecNumber evidence="2">3.1.11.3</ecNumber>
    </submittedName>
</protein>
<dbReference type="SUPFAM" id="SSF52980">
    <property type="entry name" value="Restriction endonuclease-like"/>
    <property type="match status" value="1"/>
</dbReference>
<dbReference type="PANTHER" id="PTHR46609:SF6">
    <property type="entry name" value="EXONUCLEASE, PHAGE-TYPE_RECB, C-TERMINAL DOMAIN-CONTAINING PROTEIN-RELATED"/>
    <property type="match status" value="1"/>
</dbReference>
<dbReference type="InterPro" id="IPR051703">
    <property type="entry name" value="NF-kappa-B_Signaling_Reg"/>
</dbReference>
<dbReference type="NCBIfam" id="TIGR03033">
    <property type="entry name" value="phage_rel_nuc"/>
    <property type="match status" value="1"/>
</dbReference>
<keyword evidence="2" id="KW-0378">Hydrolase</keyword>
<gene>
    <name evidence="2" type="ORF">ACFO1V_02995</name>
</gene>
<sequence>MADIVQGTPEWHAARLGKVTASRVADVVARTKSGYAASRKNYLTELVLERLTGTVADTYTSNAMQWGIEHEADARAAYQFDLNTRVATVGFVDHPTIEHSGASPDGLVGETGLVEIKCPHSSTHLDTIKSGEIPSRYVPQMLWQMACTGREWCDFVSYDPRFPDGMQLFIKRLERDDKAISALEAEVIAFLQEVDEAVDALRQKFISDIQEAA</sequence>
<dbReference type="InterPro" id="IPR017482">
    <property type="entry name" value="Lambda-type_endonuclease"/>
</dbReference>
<dbReference type="Proteomes" id="UP001596042">
    <property type="component" value="Unassembled WGS sequence"/>
</dbReference>
<evidence type="ECO:0000313" key="3">
    <source>
        <dbReference type="Proteomes" id="UP001596042"/>
    </source>
</evidence>
<dbReference type="Pfam" id="PF09588">
    <property type="entry name" value="YqaJ"/>
    <property type="match status" value="1"/>
</dbReference>
<accession>A0ABV9H3Y5</accession>
<evidence type="ECO:0000259" key="1">
    <source>
        <dbReference type="Pfam" id="PF09588"/>
    </source>
</evidence>
<dbReference type="RefSeq" id="WP_374833070.1">
    <property type="nucleotide sequence ID" value="NZ_JBHEEZ010000020.1"/>
</dbReference>
<dbReference type="Gene3D" id="3.90.320.10">
    <property type="match status" value="1"/>
</dbReference>
<dbReference type="InterPro" id="IPR011604">
    <property type="entry name" value="PDDEXK-like_dom_sf"/>
</dbReference>
<dbReference type="GO" id="GO:0051908">
    <property type="term" value="F:double-stranded DNA 5'-3' DNA exonuclease activity"/>
    <property type="evidence" value="ECO:0007669"/>
    <property type="project" value="UniProtKB-EC"/>
</dbReference>
<comment type="caution">
    <text evidence="2">The sequence shown here is derived from an EMBL/GenBank/DDBJ whole genome shotgun (WGS) entry which is preliminary data.</text>
</comment>